<dbReference type="Pfam" id="PF13930">
    <property type="entry name" value="Endonuclea_NS_2"/>
    <property type="match status" value="1"/>
</dbReference>
<evidence type="ECO:0000313" key="3">
    <source>
        <dbReference type="Proteomes" id="UP000295302"/>
    </source>
</evidence>
<proteinExistence type="predicted"/>
<dbReference type="InterPro" id="IPR044929">
    <property type="entry name" value="DNA/RNA_non-sp_Endonuclease_sf"/>
</dbReference>
<reference evidence="2 3" key="1">
    <citation type="submission" date="2019-03" db="EMBL/GenBank/DDBJ databases">
        <title>Draft genome sequences of novel Actinobacteria.</title>
        <authorList>
            <person name="Sahin N."/>
            <person name="Ay H."/>
            <person name="Saygin H."/>
        </authorList>
    </citation>
    <scope>NUCLEOTIDE SEQUENCE [LARGE SCALE GENOMIC DNA]</scope>
    <source>
        <strain evidence="2 3">CH32</strain>
    </source>
</reference>
<keyword evidence="3" id="KW-1185">Reference proteome</keyword>
<organism evidence="2 3">
    <name type="scientific">Nonomuraea terrae</name>
    <dbReference type="NCBI Taxonomy" id="2530383"/>
    <lineage>
        <taxon>Bacteria</taxon>
        <taxon>Bacillati</taxon>
        <taxon>Actinomycetota</taxon>
        <taxon>Actinomycetes</taxon>
        <taxon>Streptosporangiales</taxon>
        <taxon>Streptosporangiaceae</taxon>
        <taxon>Nonomuraea</taxon>
    </lineage>
</organism>
<accession>A0A4R4Z7G5</accession>
<dbReference type="AlphaFoldDB" id="A0A4R4Z7G5"/>
<evidence type="ECO:0000313" key="2">
    <source>
        <dbReference type="EMBL" id="TDD52969.1"/>
    </source>
</evidence>
<gene>
    <name evidence="2" type="ORF">E1286_07880</name>
</gene>
<dbReference type="Gene3D" id="3.40.570.10">
    <property type="entry name" value="Extracellular Endonuclease, subunit A"/>
    <property type="match status" value="1"/>
</dbReference>
<dbReference type="InterPro" id="IPR044927">
    <property type="entry name" value="Endonuclea_NS_2"/>
</dbReference>
<evidence type="ECO:0000259" key="1">
    <source>
        <dbReference type="Pfam" id="PF13930"/>
    </source>
</evidence>
<feature type="domain" description="Type VII secretion system protein EssD-like" evidence="1">
    <location>
        <begin position="67"/>
        <end position="186"/>
    </location>
</feature>
<dbReference type="EMBL" id="SMKQ01000014">
    <property type="protein sequence ID" value="TDD52969.1"/>
    <property type="molecule type" value="Genomic_DNA"/>
</dbReference>
<dbReference type="OrthoDB" id="3479361at2"/>
<sequence>MRRSLRGLLIGGSLLGPREDESVAPTRLRPVLWPGAAAALLFSAAASAPLDVSDTVACSRLLEPERTYRAHRQTFTTDAAGRPVDALARTLVDRDAPRGECEGAVGDWGGRGDWQGGHLIAASFYGVSMRYNLVPMRGRQINQGLMARVENGARACLEGDGSVADYRVRLRYPDRKALAPDRIHITMTPKISGVTRRITLTLPNDSLSEREFDAWGERIARAFRQARCDRDGA</sequence>
<dbReference type="Proteomes" id="UP000295302">
    <property type="component" value="Unassembled WGS sequence"/>
</dbReference>
<comment type="caution">
    <text evidence="2">The sequence shown here is derived from an EMBL/GenBank/DDBJ whole genome shotgun (WGS) entry which is preliminary data.</text>
</comment>
<protein>
    <recommendedName>
        <fullName evidence="1">Type VII secretion system protein EssD-like domain-containing protein</fullName>
    </recommendedName>
</protein>
<name>A0A4R4Z7G5_9ACTN</name>